<dbReference type="RefSeq" id="WP_015106705.1">
    <property type="nucleotide sequence ID" value="NZ_AP026684.1"/>
</dbReference>
<accession>A0A0K2XQQ2</accession>
<dbReference type="GeneID" id="76197828"/>
<evidence type="ECO:0000313" key="2">
    <source>
        <dbReference type="Proteomes" id="UP000046090"/>
    </source>
</evidence>
<dbReference type="Proteomes" id="UP000046090">
    <property type="component" value="Unassembled WGS sequence"/>
</dbReference>
<sequence length="58" mass="6953">MVNVGLKIYIKINFYNEIDRPQQRGMFQFFDCAFIGKPIDRDFIKPLSHLITYIKDKL</sequence>
<organism evidence="1 2">
    <name type="scientific">Helicobacter heilmannii</name>
    <dbReference type="NCBI Taxonomy" id="35817"/>
    <lineage>
        <taxon>Bacteria</taxon>
        <taxon>Pseudomonadati</taxon>
        <taxon>Campylobacterota</taxon>
        <taxon>Epsilonproteobacteria</taxon>
        <taxon>Campylobacterales</taxon>
        <taxon>Helicobacteraceae</taxon>
        <taxon>Helicobacter</taxon>
    </lineage>
</organism>
<dbReference type="AlphaFoldDB" id="A0A0K2XQQ2"/>
<dbReference type="EMBL" id="CDMK01000003">
    <property type="protein sequence ID" value="CRI35073.1"/>
    <property type="molecule type" value="Genomic_DNA"/>
</dbReference>
<protein>
    <submittedName>
        <fullName evidence="1">Uncharacterized protein</fullName>
    </submittedName>
</protein>
<evidence type="ECO:0000313" key="1">
    <source>
        <dbReference type="EMBL" id="CRI35073.1"/>
    </source>
</evidence>
<proteinExistence type="predicted"/>
<reference evidence="2" key="1">
    <citation type="submission" date="2014-12" db="EMBL/GenBank/DDBJ databases">
        <authorList>
            <person name="Smet A."/>
        </authorList>
    </citation>
    <scope>NUCLEOTIDE SEQUENCE [LARGE SCALE GENOMIC DNA]</scope>
</reference>
<name>A0A0K2XQQ2_HELHE</name>
<gene>
    <name evidence="1" type="ORF">HHE01_00710</name>
</gene>
<keyword evidence="2" id="KW-1185">Reference proteome</keyword>